<feature type="domain" description="Putative endonuclease Z1" evidence="1">
    <location>
        <begin position="372"/>
        <end position="594"/>
    </location>
</feature>
<accession>A0ABU2Z9K1</accession>
<dbReference type="Proteomes" id="UP001180737">
    <property type="component" value="Unassembled WGS sequence"/>
</dbReference>
<reference evidence="2" key="1">
    <citation type="submission" date="2024-05" db="EMBL/GenBank/DDBJ databases">
        <title>30 novel species of actinomycetes from the DSMZ collection.</title>
        <authorList>
            <person name="Nouioui I."/>
        </authorList>
    </citation>
    <scope>NUCLEOTIDE SEQUENCE</scope>
    <source>
        <strain evidence="2">DSM 3412</strain>
    </source>
</reference>
<proteinExistence type="predicted"/>
<sequence>MSVGCPRVWSVDDFFDVFAAQAQRNGLEQTVLKFQKRFDPDEIEGYVREFQRRAESVRVGYPPKILAAPGMKPWYPGPLADDPYWVPYAEFLRQDGWPTDRLEVLDEASSKIIAYTNDPSHATFLTKGLVVGHVQSGKTTNYTAVIAKAADVGYRLIIVLSGIHNGLRRQTQERLAEQLLARKDDGWFTLTSAEADFEEQNSKAAAYLHQSGTGVTLCVVKKNHKRLQRLIEWLRPAVKAGTFADLPVLIIDDEADQASVDTPIINPQIRQLLDLFDKRTYLGYTATPFANVLIDPSAGDLYPETFILSLPQPDGYFGAEKIFGREAVEGEATGSDLDGHDMIRIVPAATVDRLRPRRRADTAGFVPTMTDELTAAVHYFWLATAARRCRGDHDHSTMLVHPSMQTVVHEAYREPLERMRQAMVDALEQEDEEAVGRLRRQWEEESRKVPAAQFGNRFVPFDDLREHLPGIVAQTDVVLDNHRSRDRLDYSRPEPVVAIAVGGNTLSRGLTLEGLVVSFFVRSARTYDTLLQMGRWFGFRPGYEDLPRIWMTQQLKEYFRHLATVEHEIRLDIKRYEEDDIPPGEVGVRIRTHPVLNVTAKMGRARTAYASYGGRRVQTRYFNEDEREWLAGNLRAARTLVGDALRDGAALDDRGTGEVLLRDVDVRHVLHFLESYRVHEDSPDLEPRLIRAYIETENRRSPQSLLSWTVAVMGGPAADARHVVEFDERVRVGTINRSKLKDSGGAKADIKTLMTKEHRVVDMDVPAAEARRRSEEGLVALRNDHPDFQDRGLLLLYPIAKDSPPDEANRDTRRPLRAVEHVVGAAFVFPGNSKDKVANRYVQVGVDHQAVDDAEYDDQTNALDDEADDA</sequence>
<dbReference type="InterPro" id="IPR027417">
    <property type="entry name" value="P-loop_NTPase"/>
</dbReference>
<organism evidence="2 3">
    <name type="scientific">Streptomyces gottesmaniae</name>
    <dbReference type="NCBI Taxonomy" id="3075518"/>
    <lineage>
        <taxon>Bacteria</taxon>
        <taxon>Bacillati</taxon>
        <taxon>Actinomycetota</taxon>
        <taxon>Actinomycetes</taxon>
        <taxon>Kitasatosporales</taxon>
        <taxon>Streptomycetaceae</taxon>
        <taxon>Streptomyces</taxon>
    </lineage>
</organism>
<dbReference type="Gene3D" id="3.40.50.300">
    <property type="entry name" value="P-loop containing nucleotide triphosphate hydrolases"/>
    <property type="match status" value="1"/>
</dbReference>
<dbReference type="RefSeq" id="WP_157856671.1">
    <property type="nucleotide sequence ID" value="NZ_JAVRFJ010000037.1"/>
</dbReference>
<dbReference type="InterPro" id="IPR018310">
    <property type="entry name" value="Put_endonuclease_Z1-dom"/>
</dbReference>
<name>A0ABU2Z9K1_9ACTN</name>
<comment type="caution">
    <text evidence="2">The sequence shown here is derived from an EMBL/GenBank/DDBJ whole genome shotgun (WGS) entry which is preliminary data.</text>
</comment>
<protein>
    <submittedName>
        <fullName evidence="2">Z1 domain-containing protein</fullName>
    </submittedName>
</protein>
<evidence type="ECO:0000313" key="2">
    <source>
        <dbReference type="EMBL" id="MDT0572294.1"/>
    </source>
</evidence>
<keyword evidence="3" id="KW-1185">Reference proteome</keyword>
<dbReference type="SUPFAM" id="SSF52540">
    <property type="entry name" value="P-loop containing nucleoside triphosphate hydrolases"/>
    <property type="match status" value="1"/>
</dbReference>
<dbReference type="Pfam" id="PF10593">
    <property type="entry name" value="Z1"/>
    <property type="match status" value="1"/>
</dbReference>
<dbReference type="EMBL" id="JAVRFJ010000037">
    <property type="protein sequence ID" value="MDT0572294.1"/>
    <property type="molecule type" value="Genomic_DNA"/>
</dbReference>
<gene>
    <name evidence="2" type="ORF">RM704_33380</name>
</gene>
<evidence type="ECO:0000313" key="3">
    <source>
        <dbReference type="Proteomes" id="UP001180737"/>
    </source>
</evidence>
<evidence type="ECO:0000259" key="1">
    <source>
        <dbReference type="Pfam" id="PF10593"/>
    </source>
</evidence>